<accession>A0A412YGK9</accession>
<sequence length="285" mass="30598">MAIEFRECKGQEDFNTGRSKCILDPGKIKAVILIPRGFKIPNGLTADKLEELCHADRPNRIYPIKTVEEFAPTGGEANVNATGYGGNKITGYSAYTAALTLDNYDASLKANLMMAKGVEFDGVIVDEDNVLFGTNRDTTGLSGIPLSGVYPSGQDWDSSGQEANLIVNLMFKDYEKYIKTADIMALKFDVVEALKGLVFVDLVKVGENKYKLIEHFGGLNVTGYYADALSNSAGKSFDGGVSAVSYADGELTVTATGTPSLKKPSELQKGGIIGIEQKEAYDASV</sequence>
<dbReference type="Proteomes" id="UP000286270">
    <property type="component" value="Unassembled WGS sequence"/>
</dbReference>
<reference evidence="1 2" key="1">
    <citation type="submission" date="2018-08" db="EMBL/GenBank/DDBJ databases">
        <title>A genome reference for cultivated species of the human gut microbiota.</title>
        <authorList>
            <person name="Zou Y."/>
            <person name="Xue W."/>
            <person name="Luo G."/>
        </authorList>
    </citation>
    <scope>NUCLEOTIDE SEQUENCE [LARGE SCALE GENOMIC DNA]</scope>
    <source>
        <strain evidence="1 2">AF14-26</strain>
    </source>
</reference>
<dbReference type="AlphaFoldDB" id="A0A412YGK9"/>
<dbReference type="EMBL" id="QRZH01000004">
    <property type="protein sequence ID" value="RGV56551.1"/>
    <property type="molecule type" value="Genomic_DNA"/>
</dbReference>
<evidence type="ECO:0000313" key="1">
    <source>
        <dbReference type="EMBL" id="RGV56551.1"/>
    </source>
</evidence>
<protein>
    <submittedName>
        <fullName evidence="1">Uncharacterized protein</fullName>
    </submittedName>
</protein>
<name>A0A412YGK9_BACFG</name>
<proteinExistence type="predicted"/>
<organism evidence="1 2">
    <name type="scientific">Bacteroides fragilis</name>
    <dbReference type="NCBI Taxonomy" id="817"/>
    <lineage>
        <taxon>Bacteria</taxon>
        <taxon>Pseudomonadati</taxon>
        <taxon>Bacteroidota</taxon>
        <taxon>Bacteroidia</taxon>
        <taxon>Bacteroidales</taxon>
        <taxon>Bacteroidaceae</taxon>
        <taxon>Bacteroides</taxon>
    </lineage>
</organism>
<evidence type="ECO:0000313" key="2">
    <source>
        <dbReference type="Proteomes" id="UP000286270"/>
    </source>
</evidence>
<comment type="caution">
    <text evidence="1">The sequence shown here is derived from an EMBL/GenBank/DDBJ whole genome shotgun (WGS) entry which is preliminary data.</text>
</comment>
<gene>
    <name evidence="1" type="ORF">DWW08_06105</name>
</gene>
<dbReference type="RefSeq" id="WP_122142058.1">
    <property type="nucleotide sequence ID" value="NZ_QRZH01000004.1"/>
</dbReference>